<comment type="caution">
    <text evidence="2">The sequence shown here is derived from an EMBL/GenBank/DDBJ whole genome shotgun (WGS) entry which is preliminary data.</text>
</comment>
<evidence type="ECO:0000313" key="3">
    <source>
        <dbReference type="Proteomes" id="UP000288587"/>
    </source>
</evidence>
<dbReference type="OrthoDB" id="9801656at2"/>
<dbReference type="SUPFAM" id="SSF55729">
    <property type="entry name" value="Acyl-CoA N-acyltransferases (Nat)"/>
    <property type="match status" value="1"/>
</dbReference>
<name>A0A3S2XN15_9BURK</name>
<proteinExistence type="predicted"/>
<dbReference type="Gene3D" id="3.40.630.30">
    <property type="match status" value="1"/>
</dbReference>
<organism evidence="2 3">
    <name type="scientific">Inhella crocodyli</name>
    <dbReference type="NCBI Taxonomy" id="2499851"/>
    <lineage>
        <taxon>Bacteria</taxon>
        <taxon>Pseudomonadati</taxon>
        <taxon>Pseudomonadota</taxon>
        <taxon>Betaproteobacteria</taxon>
        <taxon>Burkholderiales</taxon>
        <taxon>Sphaerotilaceae</taxon>
        <taxon>Inhella</taxon>
    </lineage>
</organism>
<dbReference type="PROSITE" id="PS51186">
    <property type="entry name" value="GNAT"/>
    <property type="match status" value="1"/>
</dbReference>
<keyword evidence="2" id="KW-0808">Transferase</keyword>
<sequence length="202" mass="22143">MPDHRTLRLRTQRLLLRPLQLADQMALYGIHSDPLFARYWSSPPWTDPAQALALIEQDQRDLAGGEHVRLGIERTRDGALLGTCTLYKIHASNRRAEVGYGLGPAHWGQGYAREAVGALLDWGFGPLGLHRVEADIDPANAASAAVLTRLGFQLEGRLRERWIVDGVVSDSAMYGLLAREWSAQRLDGAQGQGAAGVAQGRE</sequence>
<dbReference type="Pfam" id="PF13302">
    <property type="entry name" value="Acetyltransf_3"/>
    <property type="match status" value="1"/>
</dbReference>
<gene>
    <name evidence="2" type="ORF">EOD73_15515</name>
</gene>
<feature type="domain" description="N-acetyltransferase" evidence="1">
    <location>
        <begin position="14"/>
        <end position="180"/>
    </location>
</feature>
<dbReference type="PANTHER" id="PTHR43441">
    <property type="entry name" value="RIBOSOMAL-PROTEIN-SERINE ACETYLTRANSFERASE"/>
    <property type="match status" value="1"/>
</dbReference>
<dbReference type="EMBL" id="SACM01000005">
    <property type="protein sequence ID" value="RVT82969.1"/>
    <property type="molecule type" value="Genomic_DNA"/>
</dbReference>
<accession>A0A3S2XN15</accession>
<dbReference type="Proteomes" id="UP000288587">
    <property type="component" value="Unassembled WGS sequence"/>
</dbReference>
<dbReference type="GO" id="GO:1990189">
    <property type="term" value="F:protein N-terminal-serine acetyltransferase activity"/>
    <property type="evidence" value="ECO:0007669"/>
    <property type="project" value="TreeGrafter"/>
</dbReference>
<evidence type="ECO:0000259" key="1">
    <source>
        <dbReference type="PROSITE" id="PS51186"/>
    </source>
</evidence>
<evidence type="ECO:0000313" key="2">
    <source>
        <dbReference type="EMBL" id="RVT82969.1"/>
    </source>
</evidence>
<dbReference type="RefSeq" id="WP_127683950.1">
    <property type="nucleotide sequence ID" value="NZ_SACM01000005.1"/>
</dbReference>
<protein>
    <submittedName>
        <fullName evidence="2">N-acetyltransferase</fullName>
    </submittedName>
</protein>
<dbReference type="GO" id="GO:0008999">
    <property type="term" value="F:protein-N-terminal-alanine acetyltransferase activity"/>
    <property type="evidence" value="ECO:0007669"/>
    <property type="project" value="TreeGrafter"/>
</dbReference>
<dbReference type="InterPro" id="IPR000182">
    <property type="entry name" value="GNAT_dom"/>
</dbReference>
<dbReference type="InterPro" id="IPR016181">
    <property type="entry name" value="Acyl_CoA_acyltransferase"/>
</dbReference>
<keyword evidence="3" id="KW-1185">Reference proteome</keyword>
<dbReference type="GO" id="GO:0005737">
    <property type="term" value="C:cytoplasm"/>
    <property type="evidence" value="ECO:0007669"/>
    <property type="project" value="TreeGrafter"/>
</dbReference>
<dbReference type="AlphaFoldDB" id="A0A3S2XN15"/>
<dbReference type="InterPro" id="IPR051908">
    <property type="entry name" value="Ribosomal_N-acetyltransferase"/>
</dbReference>
<dbReference type="PANTHER" id="PTHR43441:SF11">
    <property type="entry name" value="RIBOSOMAL-PROTEIN-SERINE ACETYLTRANSFERASE"/>
    <property type="match status" value="1"/>
</dbReference>
<reference evidence="2 3" key="1">
    <citation type="submission" date="2019-01" db="EMBL/GenBank/DDBJ databases">
        <authorList>
            <person name="Chen W.-M."/>
        </authorList>
    </citation>
    <scope>NUCLEOTIDE SEQUENCE [LARGE SCALE GENOMIC DNA]</scope>
    <source>
        <strain evidence="2 3">CCP-18</strain>
    </source>
</reference>